<dbReference type="Proteomes" id="UP001179614">
    <property type="component" value="Chromosome"/>
</dbReference>
<evidence type="ECO:0008006" key="4">
    <source>
        <dbReference type="Google" id="ProtNLM"/>
    </source>
</evidence>
<evidence type="ECO:0000256" key="1">
    <source>
        <dbReference type="SAM" id="MobiDB-lite"/>
    </source>
</evidence>
<organism evidence="2 3">
    <name type="scientific">Bradyrhizobium xenonodulans</name>
    <dbReference type="NCBI Taxonomy" id="2736875"/>
    <lineage>
        <taxon>Bacteria</taxon>
        <taxon>Pseudomonadati</taxon>
        <taxon>Pseudomonadota</taxon>
        <taxon>Alphaproteobacteria</taxon>
        <taxon>Hyphomicrobiales</taxon>
        <taxon>Nitrobacteraceae</taxon>
        <taxon>Bradyrhizobium</taxon>
    </lineage>
</organism>
<evidence type="ECO:0000313" key="2">
    <source>
        <dbReference type="EMBL" id="WBL81941.1"/>
    </source>
</evidence>
<reference evidence="2" key="1">
    <citation type="submission" date="2021-12" db="EMBL/GenBank/DDBJ databases">
        <title>Bradyrhizobium xenonodulans sp. nov.</title>
        <authorList>
            <person name="Claassens R."/>
            <person name="Venter S.N."/>
            <person name="Beukes C.W."/>
            <person name="Stepkowski T."/>
            <person name="Steenkamp E.T."/>
        </authorList>
    </citation>
    <scope>NUCLEOTIDE SEQUENCE</scope>
    <source>
        <strain evidence="2">14AB</strain>
    </source>
</reference>
<dbReference type="RefSeq" id="WP_270171286.1">
    <property type="nucleotide sequence ID" value="NZ_CP089391.1"/>
</dbReference>
<accession>A0ABY7MWF1</accession>
<feature type="region of interest" description="Disordered" evidence="1">
    <location>
        <begin position="34"/>
        <end position="72"/>
    </location>
</feature>
<protein>
    <recommendedName>
        <fullName evidence="4">Transposase</fullName>
    </recommendedName>
</protein>
<gene>
    <name evidence="2" type="ORF">I3J27_16510</name>
</gene>
<evidence type="ECO:0000313" key="3">
    <source>
        <dbReference type="Proteomes" id="UP001179614"/>
    </source>
</evidence>
<name>A0ABY7MWF1_9BRAD</name>
<sequence length="91" mass="9663">MEAATGRKDVIKRFWNIDCEHSAIALHLVRAPETSCDAQPRSDGGTSSQSHNAAGARLRAIEGGAERSVKSAGEQILVTQGRYLGGPERGC</sequence>
<proteinExistence type="predicted"/>
<keyword evidence="3" id="KW-1185">Reference proteome</keyword>
<dbReference type="EMBL" id="CP089391">
    <property type="protein sequence ID" value="WBL81941.1"/>
    <property type="molecule type" value="Genomic_DNA"/>
</dbReference>